<keyword evidence="1" id="KW-1133">Transmembrane helix</keyword>
<organism evidence="3 4">
    <name type="scientific">Mucilaginibacter pankratovii</name>
    <dbReference type="NCBI Taxonomy" id="2772110"/>
    <lineage>
        <taxon>Bacteria</taxon>
        <taxon>Pseudomonadati</taxon>
        <taxon>Bacteroidota</taxon>
        <taxon>Sphingobacteriia</taxon>
        <taxon>Sphingobacteriales</taxon>
        <taxon>Sphingobacteriaceae</taxon>
        <taxon>Mucilaginibacter</taxon>
    </lineage>
</organism>
<evidence type="ECO:0000313" key="3">
    <source>
        <dbReference type="EMBL" id="MBD1362935.1"/>
    </source>
</evidence>
<reference evidence="3 4" key="1">
    <citation type="submission" date="2020-09" db="EMBL/GenBank/DDBJ databases">
        <title>Novel species of Mucilaginibacter isolated from a glacier on the Tibetan Plateau.</title>
        <authorList>
            <person name="Liu Q."/>
            <person name="Xin Y.-H."/>
        </authorList>
    </citation>
    <scope>NUCLEOTIDE SEQUENCE [LARGE SCALE GENOMIC DNA]</scope>
    <source>
        <strain evidence="3 4">ZT4R22</strain>
    </source>
</reference>
<proteinExistence type="predicted"/>
<keyword evidence="1" id="KW-0812">Transmembrane</keyword>
<sequence>MYKTITIFLLRVSGFDLPASQVLSAGLHFMIDNILYYFRISGNPFRQILQHTFTINFYPMKIILTLVLALGFTPAFAQTVDTITKVKGEPIQEKFPNRRNFEVKYEQFAPTDYAPDFNGEPKGTGRISNHYRFKAAVTVPVYTSSQWVINTSVKYKYEAFEFGDFIPLPGTTSAITQNPQENYHLFTGSLSVTRFGSLFGKRMAYNGLILADATDQDFGRVKGNLSATMILKRTKATSFALGISAMIDRSAPIPFMPIISYQHAFNNDWALDVFLPQRLMIRKGVFKNGRISLGTEMENELLYVRIDPAQNGALYDYRQMELKSGLTYEHNLGHNIIATFKGGMTNYMNARGVIKGQSSDTYEFRTHPDPAGYFSIGISFHPFEK</sequence>
<dbReference type="Pfam" id="PF19783">
    <property type="entry name" value="DUF6268"/>
    <property type="match status" value="1"/>
</dbReference>
<dbReference type="Proteomes" id="UP000606600">
    <property type="component" value="Unassembled WGS sequence"/>
</dbReference>
<evidence type="ECO:0000313" key="4">
    <source>
        <dbReference type="Proteomes" id="UP000606600"/>
    </source>
</evidence>
<gene>
    <name evidence="3" type="ORF">IDJ77_03855</name>
</gene>
<feature type="domain" description="DUF6268" evidence="2">
    <location>
        <begin position="227"/>
        <end position="380"/>
    </location>
</feature>
<keyword evidence="1" id="KW-0472">Membrane</keyword>
<evidence type="ECO:0000259" key="2">
    <source>
        <dbReference type="Pfam" id="PF19783"/>
    </source>
</evidence>
<dbReference type="EMBL" id="JACWMY010000002">
    <property type="protein sequence ID" value="MBD1362935.1"/>
    <property type="molecule type" value="Genomic_DNA"/>
</dbReference>
<feature type="transmembrane region" description="Helical" evidence="1">
    <location>
        <begin position="58"/>
        <end position="77"/>
    </location>
</feature>
<keyword evidence="4" id="KW-1185">Reference proteome</keyword>
<dbReference type="InterPro" id="IPR046235">
    <property type="entry name" value="DUF6268"/>
</dbReference>
<name>A0ABR7WKT3_9SPHI</name>
<evidence type="ECO:0000256" key="1">
    <source>
        <dbReference type="SAM" id="Phobius"/>
    </source>
</evidence>
<comment type="caution">
    <text evidence="3">The sequence shown here is derived from an EMBL/GenBank/DDBJ whole genome shotgun (WGS) entry which is preliminary data.</text>
</comment>
<dbReference type="RefSeq" id="WP_191187610.1">
    <property type="nucleotide sequence ID" value="NZ_JACWMY010000002.1"/>
</dbReference>
<accession>A0ABR7WKT3</accession>
<protein>
    <recommendedName>
        <fullName evidence="2">DUF6268 domain-containing protein</fullName>
    </recommendedName>
</protein>